<dbReference type="EMBL" id="LXQA010439622">
    <property type="protein sequence ID" value="MCI51940.1"/>
    <property type="molecule type" value="Genomic_DNA"/>
</dbReference>
<sequence length="42" mass="4636">PKPTTKKHRRWSRETRWNSDSAGGDEFQPTPKGLDGGAAVRG</sequence>
<feature type="region of interest" description="Disordered" evidence="1">
    <location>
        <begin position="1"/>
        <end position="42"/>
    </location>
</feature>
<protein>
    <submittedName>
        <fullName evidence="2">Uncharacterized protein</fullName>
    </submittedName>
</protein>
<accession>A0A392SVK4</accession>
<name>A0A392SVK4_9FABA</name>
<organism evidence="2 3">
    <name type="scientific">Trifolium medium</name>
    <dbReference type="NCBI Taxonomy" id="97028"/>
    <lineage>
        <taxon>Eukaryota</taxon>
        <taxon>Viridiplantae</taxon>
        <taxon>Streptophyta</taxon>
        <taxon>Embryophyta</taxon>
        <taxon>Tracheophyta</taxon>
        <taxon>Spermatophyta</taxon>
        <taxon>Magnoliopsida</taxon>
        <taxon>eudicotyledons</taxon>
        <taxon>Gunneridae</taxon>
        <taxon>Pentapetalae</taxon>
        <taxon>rosids</taxon>
        <taxon>fabids</taxon>
        <taxon>Fabales</taxon>
        <taxon>Fabaceae</taxon>
        <taxon>Papilionoideae</taxon>
        <taxon>50 kb inversion clade</taxon>
        <taxon>NPAAA clade</taxon>
        <taxon>Hologalegina</taxon>
        <taxon>IRL clade</taxon>
        <taxon>Trifolieae</taxon>
        <taxon>Trifolium</taxon>
    </lineage>
</organism>
<comment type="caution">
    <text evidence="2">The sequence shown here is derived from an EMBL/GenBank/DDBJ whole genome shotgun (WGS) entry which is preliminary data.</text>
</comment>
<keyword evidence="3" id="KW-1185">Reference proteome</keyword>
<feature type="non-terminal residue" evidence="2">
    <location>
        <position position="1"/>
    </location>
</feature>
<dbReference type="AlphaFoldDB" id="A0A392SVK4"/>
<evidence type="ECO:0000313" key="2">
    <source>
        <dbReference type="EMBL" id="MCI51940.1"/>
    </source>
</evidence>
<evidence type="ECO:0000256" key="1">
    <source>
        <dbReference type="SAM" id="MobiDB-lite"/>
    </source>
</evidence>
<proteinExistence type="predicted"/>
<feature type="compositionally biased region" description="Basic residues" evidence="1">
    <location>
        <begin position="1"/>
        <end position="11"/>
    </location>
</feature>
<evidence type="ECO:0000313" key="3">
    <source>
        <dbReference type="Proteomes" id="UP000265520"/>
    </source>
</evidence>
<reference evidence="2 3" key="1">
    <citation type="journal article" date="2018" name="Front. Plant Sci.">
        <title>Red Clover (Trifolium pratense) and Zigzag Clover (T. medium) - A Picture of Genomic Similarities and Differences.</title>
        <authorList>
            <person name="Dluhosova J."/>
            <person name="Istvanek J."/>
            <person name="Nedelnik J."/>
            <person name="Repkova J."/>
        </authorList>
    </citation>
    <scope>NUCLEOTIDE SEQUENCE [LARGE SCALE GENOMIC DNA]</scope>
    <source>
        <strain evidence="3">cv. 10/8</strain>
        <tissue evidence="2">Leaf</tissue>
    </source>
</reference>
<dbReference type="Proteomes" id="UP000265520">
    <property type="component" value="Unassembled WGS sequence"/>
</dbReference>